<dbReference type="RefSeq" id="XP_033176213.1">
    <property type="nucleotide sequence ID" value="XM_033320322.1"/>
</dbReference>
<dbReference type="AlphaFoldDB" id="A0A6P8L3Z3"/>
<sequence length="131" mass="14608">MLQSRSVQVDAVSRRPCRVRAREKAGERREVEDVVGIAMSAVFTDPPTHCARFPPCNAPYLRTRFDADSTCKRPMVGRSPPNKSLPSQQHRRQTLLDLPLLISQHLWTGSATLVQSTSRTGSSTTEQSPHL</sequence>
<gene>
    <name evidence="3" type="primary">LOC105680647</name>
</gene>
<evidence type="ECO:0000313" key="3">
    <source>
        <dbReference type="RefSeq" id="XP_033176213.1"/>
    </source>
</evidence>
<protein>
    <submittedName>
        <fullName evidence="3">Uncharacterized protein LOC105680647</fullName>
    </submittedName>
</protein>
<accession>A0A6P8L3Z3</accession>
<dbReference type="GeneID" id="105680647"/>
<reference evidence="3" key="1">
    <citation type="submission" date="2025-08" db="UniProtKB">
        <authorList>
            <consortium name="RefSeq"/>
        </authorList>
    </citation>
    <scope>IDENTIFICATION</scope>
</reference>
<feature type="region of interest" description="Disordered" evidence="1">
    <location>
        <begin position="71"/>
        <end position="92"/>
    </location>
</feature>
<dbReference type="Proteomes" id="UP000515180">
    <property type="component" value="Unplaced"/>
</dbReference>
<proteinExistence type="predicted"/>
<evidence type="ECO:0000313" key="2">
    <source>
        <dbReference type="Proteomes" id="UP000515180"/>
    </source>
</evidence>
<evidence type="ECO:0000256" key="1">
    <source>
        <dbReference type="SAM" id="MobiDB-lite"/>
    </source>
</evidence>
<organism evidence="2 3">
    <name type="scientific">Bombus impatiens</name>
    <name type="common">Bumblebee</name>
    <dbReference type="NCBI Taxonomy" id="132113"/>
    <lineage>
        <taxon>Eukaryota</taxon>
        <taxon>Metazoa</taxon>
        <taxon>Ecdysozoa</taxon>
        <taxon>Arthropoda</taxon>
        <taxon>Hexapoda</taxon>
        <taxon>Insecta</taxon>
        <taxon>Pterygota</taxon>
        <taxon>Neoptera</taxon>
        <taxon>Endopterygota</taxon>
        <taxon>Hymenoptera</taxon>
        <taxon>Apocrita</taxon>
        <taxon>Aculeata</taxon>
        <taxon>Apoidea</taxon>
        <taxon>Anthophila</taxon>
        <taxon>Apidae</taxon>
        <taxon>Bombus</taxon>
        <taxon>Pyrobombus</taxon>
    </lineage>
</organism>
<name>A0A6P8L3Z3_BOMIM</name>
<keyword evidence="2" id="KW-1185">Reference proteome</keyword>